<name>A0A3P7LIU1_DIBLA</name>
<accession>A0A3P7LIU1</accession>
<dbReference type="Proteomes" id="UP000281553">
    <property type="component" value="Unassembled WGS sequence"/>
</dbReference>
<proteinExistence type="predicted"/>
<reference evidence="1 2" key="1">
    <citation type="submission" date="2018-11" db="EMBL/GenBank/DDBJ databases">
        <authorList>
            <consortium name="Pathogen Informatics"/>
        </authorList>
    </citation>
    <scope>NUCLEOTIDE SEQUENCE [LARGE SCALE GENOMIC DNA]</scope>
</reference>
<dbReference type="PANTHER" id="PTHR21301:SF10">
    <property type="entry name" value="REVERSE TRANSCRIPTASE DOMAIN-CONTAINING PROTEIN"/>
    <property type="match status" value="1"/>
</dbReference>
<evidence type="ECO:0000313" key="1">
    <source>
        <dbReference type="EMBL" id="VDN10623.1"/>
    </source>
</evidence>
<dbReference type="AlphaFoldDB" id="A0A3P7LIU1"/>
<evidence type="ECO:0008006" key="3">
    <source>
        <dbReference type="Google" id="ProtNLM"/>
    </source>
</evidence>
<gene>
    <name evidence="1" type="ORF">DILT_LOCUS6454</name>
</gene>
<organism evidence="1 2">
    <name type="scientific">Dibothriocephalus latus</name>
    <name type="common">Fish tapeworm</name>
    <name type="synonym">Diphyllobothrium latum</name>
    <dbReference type="NCBI Taxonomy" id="60516"/>
    <lineage>
        <taxon>Eukaryota</taxon>
        <taxon>Metazoa</taxon>
        <taxon>Spiralia</taxon>
        <taxon>Lophotrochozoa</taxon>
        <taxon>Platyhelminthes</taxon>
        <taxon>Cestoda</taxon>
        <taxon>Eucestoda</taxon>
        <taxon>Diphyllobothriidea</taxon>
        <taxon>Diphyllobothriidae</taxon>
        <taxon>Dibothriocephalus</taxon>
    </lineage>
</organism>
<protein>
    <recommendedName>
        <fullName evidence="3">Reverse transcriptase domain-containing protein</fullName>
    </recommendedName>
</protein>
<keyword evidence="2" id="KW-1185">Reference proteome</keyword>
<dbReference type="EMBL" id="UYRU01049543">
    <property type="protein sequence ID" value="VDN10623.1"/>
    <property type="molecule type" value="Genomic_DNA"/>
</dbReference>
<sequence>MHNSPYHAIAKWVADKLKPLQQQLAPRNFQDTFKFTDDLKAINLNGLMMLSLDVSSLFTNVPVTETPDYIYGVAVGSPFGPLLANIFMVKLEKFQLSDQIYKLKHYGCYVDGIFAIAPAETDVDVLLNTVNQAHPSIEFTLEVETTGSLPFLHVLLSRRPNGSV</sequence>
<dbReference type="OrthoDB" id="8042232at2759"/>
<evidence type="ECO:0000313" key="2">
    <source>
        <dbReference type="Proteomes" id="UP000281553"/>
    </source>
</evidence>
<dbReference type="PANTHER" id="PTHR21301">
    <property type="entry name" value="REVERSE TRANSCRIPTASE"/>
    <property type="match status" value="1"/>
</dbReference>